<dbReference type="GO" id="GO:0046872">
    <property type="term" value="F:metal ion binding"/>
    <property type="evidence" value="ECO:0007669"/>
    <property type="project" value="UniProtKB-UniRule"/>
</dbReference>
<keyword evidence="1 4" id="KW-0349">Heme</keyword>
<accession>A0A0J6F820</accession>
<dbReference type="Pfam" id="PF00173">
    <property type="entry name" value="Cyt-b5"/>
    <property type="match status" value="1"/>
</dbReference>
<name>A0A0J6F820_COCPO</name>
<protein>
    <submittedName>
        <fullName evidence="7">Cytoplasm protein</fullName>
    </submittedName>
</protein>
<proteinExistence type="inferred from homology"/>
<sequence>MGWIGFGALLVSASYILYKHPPYSWDFGPWRCSEHRNAPLTPALPAARQIPETDIEPEPKPQNEPCLSLSQLEMNTTERSLSSDDVGPNDATPKVSAISTPPMLDIPILNLDETSTGPKTPDILAQVASYPIPTASGSPRAPEIRPPPSISPSISMPPPPPPQNLSAPVKPAGLMPPPPRPSSRVPLRPPPSAASSLRAPPSCTPAGSKLSSSTLSPLGLPGKPQRSSRQVMLEPGHSPLDWAALTADPRNNLRGKHLPPGLIRVTPSMLKLHNGRKGYDAWTSYQGKVYNITPYLPFHPGGKGELLRGAGKDSAKLFLEVHPWVNWDGMLGECMVGILVSEHEPEERTGSLDEMD</sequence>
<evidence type="ECO:0000256" key="3">
    <source>
        <dbReference type="ARBA" id="ARBA00023004"/>
    </source>
</evidence>
<dbReference type="FunFam" id="3.10.120.10:FF:000001">
    <property type="entry name" value="Cytochrome b5 reductase 4"/>
    <property type="match status" value="1"/>
</dbReference>
<dbReference type="PANTHER" id="PTHR46237">
    <property type="entry name" value="CYTOCHROME B5 REDUCTASE 4 FAMILY MEMBER"/>
    <property type="match status" value="1"/>
</dbReference>
<evidence type="ECO:0000259" key="6">
    <source>
        <dbReference type="PROSITE" id="PS50255"/>
    </source>
</evidence>
<feature type="compositionally biased region" description="Pro residues" evidence="5">
    <location>
        <begin position="174"/>
        <end position="192"/>
    </location>
</feature>
<evidence type="ECO:0000256" key="5">
    <source>
        <dbReference type="SAM" id="MobiDB-lite"/>
    </source>
</evidence>
<feature type="region of interest" description="Disordered" evidence="5">
    <location>
        <begin position="76"/>
        <end position="99"/>
    </location>
</feature>
<evidence type="ECO:0000313" key="7">
    <source>
        <dbReference type="EMBL" id="KMM69121.1"/>
    </source>
</evidence>
<gene>
    <name evidence="7" type="ORF">CPAG_05443</name>
</gene>
<dbReference type="GO" id="GO:0020037">
    <property type="term" value="F:heme binding"/>
    <property type="evidence" value="ECO:0007669"/>
    <property type="project" value="UniProtKB-UniRule"/>
</dbReference>
<dbReference type="PANTHER" id="PTHR46237:SF1">
    <property type="entry name" value="CYTOCHROME B5 REDUCTASE 4"/>
    <property type="match status" value="1"/>
</dbReference>
<feature type="compositionally biased region" description="Pro residues" evidence="5">
    <location>
        <begin position="144"/>
        <end position="163"/>
    </location>
</feature>
<feature type="compositionally biased region" description="Low complexity" evidence="5">
    <location>
        <begin position="193"/>
        <end position="224"/>
    </location>
</feature>
<dbReference type="SUPFAM" id="SSF55856">
    <property type="entry name" value="Cytochrome b5-like heme/steroid binding domain"/>
    <property type="match status" value="1"/>
</dbReference>
<evidence type="ECO:0000256" key="4">
    <source>
        <dbReference type="RuleBase" id="RU362121"/>
    </source>
</evidence>
<dbReference type="InterPro" id="IPR051872">
    <property type="entry name" value="Cytochrome_b5/Flavoprotein_Rdt"/>
</dbReference>
<feature type="domain" description="Cytochrome b5 heme-binding" evidence="6">
    <location>
        <begin position="262"/>
        <end position="340"/>
    </location>
</feature>
<dbReference type="GO" id="GO:0004128">
    <property type="term" value="F:cytochrome-b5 reductase activity, acting on NAD(P)H"/>
    <property type="evidence" value="ECO:0007669"/>
    <property type="project" value="TreeGrafter"/>
</dbReference>
<dbReference type="InterPro" id="IPR001199">
    <property type="entry name" value="Cyt_B5-like_heme/steroid-bd"/>
</dbReference>
<dbReference type="GO" id="GO:0005737">
    <property type="term" value="C:cytoplasm"/>
    <property type="evidence" value="ECO:0007669"/>
    <property type="project" value="TreeGrafter"/>
</dbReference>
<feature type="region of interest" description="Disordered" evidence="5">
    <location>
        <begin position="132"/>
        <end position="230"/>
    </location>
</feature>
<evidence type="ECO:0000256" key="1">
    <source>
        <dbReference type="ARBA" id="ARBA00022617"/>
    </source>
</evidence>
<reference evidence="7 8" key="1">
    <citation type="submission" date="2007-06" db="EMBL/GenBank/DDBJ databases">
        <title>The Genome Sequence of Coccidioides posadasii RMSCC_3488.</title>
        <authorList>
            <consortium name="Coccidioides Genome Resources Consortium"/>
            <consortium name="The Broad Institute Genome Sequencing Platform"/>
            <person name="Henn M.R."/>
            <person name="Sykes S."/>
            <person name="Young S."/>
            <person name="Jaffe D."/>
            <person name="Berlin A."/>
            <person name="Alvarez P."/>
            <person name="Butler J."/>
            <person name="Gnerre S."/>
            <person name="Grabherr M."/>
            <person name="Mauceli E."/>
            <person name="Brockman W."/>
            <person name="Kodira C."/>
            <person name="Alvarado L."/>
            <person name="Zeng Q."/>
            <person name="Crawford M."/>
            <person name="Antoine C."/>
            <person name="Devon K."/>
            <person name="Galgiani J."/>
            <person name="Orsborn K."/>
            <person name="Lewis M.L."/>
            <person name="Nusbaum C."/>
            <person name="Galagan J."/>
            <person name="Birren B."/>
        </authorList>
    </citation>
    <scope>NUCLEOTIDE SEQUENCE [LARGE SCALE GENOMIC DNA]</scope>
    <source>
        <strain evidence="7 8">RMSCC 3488</strain>
    </source>
</reference>
<keyword evidence="2 4" id="KW-0479">Metal-binding</keyword>
<dbReference type="PROSITE" id="PS50255">
    <property type="entry name" value="CYTOCHROME_B5_2"/>
    <property type="match status" value="1"/>
</dbReference>
<comment type="similarity">
    <text evidence="4">Belongs to the cytochrome b5 family.</text>
</comment>
<dbReference type="Gene3D" id="3.10.120.10">
    <property type="entry name" value="Cytochrome b5-like heme/steroid binding domain"/>
    <property type="match status" value="1"/>
</dbReference>
<dbReference type="PROSITE" id="PS00191">
    <property type="entry name" value="CYTOCHROME_B5_1"/>
    <property type="match status" value="1"/>
</dbReference>
<dbReference type="Proteomes" id="UP000054567">
    <property type="component" value="Unassembled WGS sequence"/>
</dbReference>
<reference evidence="8" key="2">
    <citation type="journal article" date="2009" name="Genome Res.">
        <title>Comparative genomic analyses of the human fungal pathogens Coccidioides and their relatives.</title>
        <authorList>
            <person name="Sharpton T.J."/>
            <person name="Stajich J.E."/>
            <person name="Rounsley S.D."/>
            <person name="Gardner M.J."/>
            <person name="Wortman J.R."/>
            <person name="Jordar V.S."/>
            <person name="Maiti R."/>
            <person name="Kodira C.D."/>
            <person name="Neafsey D.E."/>
            <person name="Zeng Q."/>
            <person name="Hung C.-Y."/>
            <person name="McMahan C."/>
            <person name="Muszewska A."/>
            <person name="Grynberg M."/>
            <person name="Mandel M.A."/>
            <person name="Kellner E.M."/>
            <person name="Barker B.M."/>
            <person name="Galgiani J.N."/>
            <person name="Orbach M.J."/>
            <person name="Kirkland T.N."/>
            <person name="Cole G.T."/>
            <person name="Henn M.R."/>
            <person name="Birren B.W."/>
            <person name="Taylor J.W."/>
        </authorList>
    </citation>
    <scope>NUCLEOTIDE SEQUENCE [LARGE SCALE GENOMIC DNA]</scope>
    <source>
        <strain evidence="8">RMSCC 3488</strain>
    </source>
</reference>
<dbReference type="SMART" id="SM01117">
    <property type="entry name" value="Cyt-b5"/>
    <property type="match status" value="1"/>
</dbReference>
<dbReference type="VEuPathDB" id="FungiDB:CPAG_05443"/>
<dbReference type="EMBL" id="DS268111">
    <property type="protein sequence ID" value="KMM69121.1"/>
    <property type="molecule type" value="Genomic_DNA"/>
</dbReference>
<dbReference type="InterPro" id="IPR018506">
    <property type="entry name" value="Cyt_B5_heme-BS"/>
</dbReference>
<organism evidence="7 8">
    <name type="scientific">Coccidioides posadasii RMSCC 3488</name>
    <dbReference type="NCBI Taxonomy" id="454284"/>
    <lineage>
        <taxon>Eukaryota</taxon>
        <taxon>Fungi</taxon>
        <taxon>Dikarya</taxon>
        <taxon>Ascomycota</taxon>
        <taxon>Pezizomycotina</taxon>
        <taxon>Eurotiomycetes</taxon>
        <taxon>Eurotiomycetidae</taxon>
        <taxon>Onygenales</taxon>
        <taxon>Onygenaceae</taxon>
        <taxon>Coccidioides</taxon>
    </lineage>
</organism>
<reference evidence="8" key="3">
    <citation type="journal article" date="2010" name="Genome Res.">
        <title>Population genomic sequencing of Coccidioides fungi reveals recent hybridization and transposon control.</title>
        <authorList>
            <person name="Neafsey D.E."/>
            <person name="Barker B.M."/>
            <person name="Sharpton T.J."/>
            <person name="Stajich J.E."/>
            <person name="Park D.J."/>
            <person name="Whiston E."/>
            <person name="Hung C.-Y."/>
            <person name="McMahan C."/>
            <person name="White J."/>
            <person name="Sykes S."/>
            <person name="Heiman D."/>
            <person name="Young S."/>
            <person name="Zeng Q."/>
            <person name="Abouelleil A."/>
            <person name="Aftuck L."/>
            <person name="Bessette D."/>
            <person name="Brown A."/>
            <person name="FitzGerald M."/>
            <person name="Lui A."/>
            <person name="Macdonald J.P."/>
            <person name="Priest M."/>
            <person name="Orbach M.J."/>
            <person name="Galgiani J.N."/>
            <person name="Kirkland T.N."/>
            <person name="Cole G.T."/>
            <person name="Birren B.W."/>
            <person name="Henn M.R."/>
            <person name="Taylor J.W."/>
            <person name="Rounsley S.D."/>
        </authorList>
    </citation>
    <scope>NUCLEOTIDE SEQUENCE [LARGE SCALE GENOMIC DNA]</scope>
    <source>
        <strain evidence="8">RMSCC 3488</strain>
    </source>
</reference>
<keyword evidence="3 4" id="KW-0408">Iron</keyword>
<evidence type="ECO:0000313" key="8">
    <source>
        <dbReference type="Proteomes" id="UP000054567"/>
    </source>
</evidence>
<dbReference type="InterPro" id="IPR036400">
    <property type="entry name" value="Cyt_B5-like_heme/steroid_sf"/>
</dbReference>
<evidence type="ECO:0000256" key="2">
    <source>
        <dbReference type="ARBA" id="ARBA00022723"/>
    </source>
</evidence>
<dbReference type="OrthoDB" id="432299at2759"/>
<dbReference type="AlphaFoldDB" id="A0A0J6F820"/>